<dbReference type="RefSeq" id="WP_056757823.1">
    <property type="nucleotide sequence ID" value="NZ_BMLD01000001.1"/>
</dbReference>
<protein>
    <recommendedName>
        <fullName evidence="4">Activator protein</fullName>
    </recommendedName>
</protein>
<dbReference type="Proteomes" id="UP001262754">
    <property type="component" value="Unassembled WGS sequence"/>
</dbReference>
<evidence type="ECO:0000313" key="2">
    <source>
        <dbReference type="EMBL" id="MDR6532488.1"/>
    </source>
</evidence>
<feature type="chain" id="PRO_5047218642" description="Activator protein" evidence="1">
    <location>
        <begin position="18"/>
        <end position="157"/>
    </location>
</feature>
<sequence>MKIFASAVALLATAAFAASASAASFSPANGTFTGTGTTSLKKGSLTIPCTANFTGHTTGGLGVIDTATFSGGGGLCGLIHKTGTWNATATSATGTGAGTATITGVAVTASLFGTCGPSTVNVSVSAGGLITFDNQTLSPDCAINGSVQTSPALTIVP</sequence>
<evidence type="ECO:0000256" key="1">
    <source>
        <dbReference type="SAM" id="SignalP"/>
    </source>
</evidence>
<comment type="caution">
    <text evidence="2">The sequence shown here is derived from an EMBL/GenBank/DDBJ whole genome shotgun (WGS) entry which is preliminary data.</text>
</comment>
<name>A0ABU1N211_9CAUL</name>
<organism evidence="2 3">
    <name type="scientific">Caulobacter rhizosphaerae</name>
    <dbReference type="NCBI Taxonomy" id="2010972"/>
    <lineage>
        <taxon>Bacteria</taxon>
        <taxon>Pseudomonadati</taxon>
        <taxon>Pseudomonadota</taxon>
        <taxon>Alphaproteobacteria</taxon>
        <taxon>Caulobacterales</taxon>
        <taxon>Caulobacteraceae</taxon>
        <taxon>Caulobacter</taxon>
    </lineage>
</organism>
<keyword evidence="3" id="KW-1185">Reference proteome</keyword>
<gene>
    <name evidence="2" type="ORF">J2800_003246</name>
</gene>
<dbReference type="EMBL" id="JAVDRL010000009">
    <property type="protein sequence ID" value="MDR6532488.1"/>
    <property type="molecule type" value="Genomic_DNA"/>
</dbReference>
<evidence type="ECO:0008006" key="4">
    <source>
        <dbReference type="Google" id="ProtNLM"/>
    </source>
</evidence>
<proteinExistence type="predicted"/>
<reference evidence="2 3" key="1">
    <citation type="submission" date="2023-07" db="EMBL/GenBank/DDBJ databases">
        <title>Sorghum-associated microbial communities from plants grown in Nebraska, USA.</title>
        <authorList>
            <person name="Schachtman D."/>
        </authorList>
    </citation>
    <scope>NUCLEOTIDE SEQUENCE [LARGE SCALE GENOMIC DNA]</scope>
    <source>
        <strain evidence="2 3">DS2154</strain>
    </source>
</reference>
<accession>A0ABU1N211</accession>
<keyword evidence="1" id="KW-0732">Signal</keyword>
<feature type="signal peptide" evidence="1">
    <location>
        <begin position="1"/>
        <end position="17"/>
    </location>
</feature>
<evidence type="ECO:0000313" key="3">
    <source>
        <dbReference type="Proteomes" id="UP001262754"/>
    </source>
</evidence>